<organism evidence="1 2">
    <name type="scientific">Gigaspora margarita</name>
    <dbReference type="NCBI Taxonomy" id="4874"/>
    <lineage>
        <taxon>Eukaryota</taxon>
        <taxon>Fungi</taxon>
        <taxon>Fungi incertae sedis</taxon>
        <taxon>Mucoromycota</taxon>
        <taxon>Glomeromycotina</taxon>
        <taxon>Glomeromycetes</taxon>
        <taxon>Diversisporales</taxon>
        <taxon>Gigasporaceae</taxon>
        <taxon>Gigaspora</taxon>
    </lineage>
</organism>
<accession>A0ABN7XHF0</accession>
<name>A0ABN7XHF0_GIGMA</name>
<dbReference type="EMBL" id="CAJVQB010141611">
    <property type="protein sequence ID" value="CAG8854718.1"/>
    <property type="molecule type" value="Genomic_DNA"/>
</dbReference>
<reference evidence="1 2" key="1">
    <citation type="submission" date="2021-06" db="EMBL/GenBank/DDBJ databases">
        <authorList>
            <person name="Kallberg Y."/>
            <person name="Tangrot J."/>
            <person name="Rosling A."/>
        </authorList>
    </citation>
    <scope>NUCLEOTIDE SEQUENCE [LARGE SCALE GENOMIC DNA]</scope>
    <source>
        <strain evidence="1 2">120-4 pot B 10/14</strain>
    </source>
</reference>
<comment type="caution">
    <text evidence="1">The sequence shown here is derived from an EMBL/GenBank/DDBJ whole genome shotgun (WGS) entry which is preliminary data.</text>
</comment>
<evidence type="ECO:0000313" key="2">
    <source>
        <dbReference type="Proteomes" id="UP000789901"/>
    </source>
</evidence>
<sequence>MSSFKSSNDIYEAYKIFKVHENNLQIAEDKFLNHVRNLFQYAEEKGKLDEIFHLLKNSE</sequence>
<proteinExistence type="predicted"/>
<dbReference type="Proteomes" id="UP000789901">
    <property type="component" value="Unassembled WGS sequence"/>
</dbReference>
<keyword evidence="2" id="KW-1185">Reference proteome</keyword>
<protein>
    <submittedName>
        <fullName evidence="1">24352_t:CDS:1</fullName>
    </submittedName>
</protein>
<gene>
    <name evidence="1" type="ORF">GMARGA_LOCUS43539</name>
</gene>
<evidence type="ECO:0000313" key="1">
    <source>
        <dbReference type="EMBL" id="CAG8854718.1"/>
    </source>
</evidence>
<feature type="non-terminal residue" evidence="1">
    <location>
        <position position="59"/>
    </location>
</feature>